<feature type="transmembrane region" description="Helical" evidence="6">
    <location>
        <begin position="176"/>
        <end position="196"/>
    </location>
</feature>
<dbReference type="InterPro" id="IPR036259">
    <property type="entry name" value="MFS_trans_sf"/>
</dbReference>
<dbReference type="Pfam" id="PF07690">
    <property type="entry name" value="MFS_1"/>
    <property type="match status" value="1"/>
</dbReference>
<dbReference type="PANTHER" id="PTHR23501">
    <property type="entry name" value="MAJOR FACILITATOR SUPERFAMILY"/>
    <property type="match status" value="1"/>
</dbReference>
<keyword evidence="3 6" id="KW-0812">Transmembrane</keyword>
<dbReference type="GO" id="GO:0022857">
    <property type="term" value="F:transmembrane transporter activity"/>
    <property type="evidence" value="ECO:0007669"/>
    <property type="project" value="InterPro"/>
</dbReference>
<feature type="transmembrane region" description="Helical" evidence="6">
    <location>
        <begin position="348"/>
        <end position="367"/>
    </location>
</feature>
<evidence type="ECO:0000256" key="5">
    <source>
        <dbReference type="ARBA" id="ARBA00023136"/>
    </source>
</evidence>
<keyword evidence="4 6" id="KW-1133">Transmembrane helix</keyword>
<dbReference type="SUPFAM" id="SSF103473">
    <property type="entry name" value="MFS general substrate transporter"/>
    <property type="match status" value="1"/>
</dbReference>
<evidence type="ECO:0000256" key="1">
    <source>
        <dbReference type="ARBA" id="ARBA00004141"/>
    </source>
</evidence>
<proteinExistence type="inferred from homology"/>
<dbReference type="Gene3D" id="1.20.1250.20">
    <property type="entry name" value="MFS general substrate transporter like domains"/>
    <property type="match status" value="1"/>
</dbReference>
<feature type="transmembrane region" description="Helical" evidence="6">
    <location>
        <begin position="59"/>
        <end position="80"/>
    </location>
</feature>
<feature type="transmembrane region" description="Helical" evidence="6">
    <location>
        <begin position="304"/>
        <end position="327"/>
    </location>
</feature>
<dbReference type="GO" id="GO:0005886">
    <property type="term" value="C:plasma membrane"/>
    <property type="evidence" value="ECO:0007669"/>
    <property type="project" value="TreeGrafter"/>
</dbReference>
<reference evidence="9" key="1">
    <citation type="journal article" date="2015" name="Genome Announc.">
        <title>Draft whole-genome sequence of the biocontrol agent Trichoderma harzianum T6776.</title>
        <authorList>
            <person name="Baroncelli R."/>
            <person name="Piaggeschi G."/>
            <person name="Fiorini L."/>
            <person name="Bertolini E."/>
            <person name="Zapparata A."/>
            <person name="Pe M.E."/>
            <person name="Sarrocco S."/>
            <person name="Vannacci G."/>
        </authorList>
    </citation>
    <scope>NUCLEOTIDE SEQUENCE [LARGE SCALE GENOMIC DNA]</scope>
    <source>
        <strain evidence="9">T6776</strain>
    </source>
</reference>
<feature type="domain" description="Major facilitator superfamily (MFS) profile" evidence="7">
    <location>
        <begin position="22"/>
        <end position="511"/>
    </location>
</feature>
<feature type="transmembrane region" description="Helical" evidence="6">
    <location>
        <begin position="408"/>
        <end position="428"/>
    </location>
</feature>
<dbReference type="OrthoDB" id="10021397at2759"/>
<keyword evidence="5 6" id="KW-0472">Membrane</keyword>
<dbReference type="InterPro" id="IPR020846">
    <property type="entry name" value="MFS_dom"/>
</dbReference>
<feature type="transmembrane region" description="Helical" evidence="6">
    <location>
        <begin position="216"/>
        <end position="233"/>
    </location>
</feature>
<feature type="transmembrane region" description="Helical" evidence="6">
    <location>
        <begin position="277"/>
        <end position="298"/>
    </location>
</feature>
<dbReference type="PANTHER" id="PTHR23501:SF102">
    <property type="entry name" value="DRUG TRANSPORTER, PUTATIVE (AFU_ORTHOLOGUE AFUA_3G08530)-RELATED"/>
    <property type="match status" value="1"/>
</dbReference>
<protein>
    <recommendedName>
        <fullName evidence="7">Major facilitator superfamily (MFS) profile domain-containing protein</fullName>
    </recommendedName>
</protein>
<dbReference type="EMBL" id="JOKZ01000266">
    <property type="protein sequence ID" value="KKP00236.1"/>
    <property type="molecule type" value="Genomic_DNA"/>
</dbReference>
<comment type="similarity">
    <text evidence="2">Belongs to the major facilitator superfamily. TCR/Tet family.</text>
</comment>
<evidence type="ECO:0000256" key="6">
    <source>
        <dbReference type="SAM" id="Phobius"/>
    </source>
</evidence>
<feature type="transmembrane region" description="Helical" evidence="6">
    <location>
        <begin position="487"/>
        <end position="506"/>
    </location>
</feature>
<dbReference type="InterPro" id="IPR011701">
    <property type="entry name" value="MFS"/>
</dbReference>
<dbReference type="PROSITE" id="PS50850">
    <property type="entry name" value="MFS"/>
    <property type="match status" value="1"/>
</dbReference>
<feature type="transmembrane region" description="Helical" evidence="6">
    <location>
        <begin position="373"/>
        <end position="396"/>
    </location>
</feature>
<comment type="subcellular location">
    <subcellularLocation>
        <location evidence="1">Membrane</location>
        <topology evidence="1">Multi-pass membrane protein</topology>
    </subcellularLocation>
</comment>
<feature type="transmembrane region" description="Helical" evidence="6">
    <location>
        <begin position="245"/>
        <end position="265"/>
    </location>
</feature>
<sequence length="531" mass="56813">MDHTASDASSPYPVKDFRFRVVILCLCICCFIASLDTIILSSTLPAIATSLQATTTDAYWCSASFLFAQSVVQLIYAVVARALNRRTCMLAAIGFFGFASILCATARNIHWLIAARTIQGVGTGGTNALVQLILTDIAPLAERPKYTGLVTLFSALGLVIGGLCGAAIVQHTTWPLVFWINLPICVPTMIGFVWCLDAPKRQSSVWTAIKKTDWGGGIIVTGSLAGILFALNSGNAVYPWTSGRILSPLICGGLGLLGFVAYERFIAKEDAILPGRLFSNVTAVSAYIMALLHSIILWTATYYFFLYLTFCSHSYLGAAILMLPATLTFPPSAAIAGHIIGRTLKYQLANIIGFAFLVGGLSGLANLNEFSSVGLQIGLLLIVGTGFGIPFISKVFMAQTAVAEDDQYMATAIVSTVTSVGECFGVAISSTTFQNKWNALLDKELKQTVLSVVIKGSGAERSTALLATLDKETASFYRHLAMQSFQTVWIVMGSLAGVALVLSLFIRDPKPKEATPTESSVEAIILDKEKA</sequence>
<comment type="caution">
    <text evidence="8">The sequence shown here is derived from an EMBL/GenBank/DDBJ whole genome shotgun (WGS) entry which is preliminary data.</text>
</comment>
<dbReference type="PRINTS" id="PR01036">
    <property type="entry name" value="TCRTETB"/>
</dbReference>
<organism evidence="8 9">
    <name type="scientific">Trichoderma harzianum</name>
    <name type="common">Hypocrea lixii</name>
    <dbReference type="NCBI Taxonomy" id="5544"/>
    <lineage>
        <taxon>Eukaryota</taxon>
        <taxon>Fungi</taxon>
        <taxon>Dikarya</taxon>
        <taxon>Ascomycota</taxon>
        <taxon>Pezizomycotina</taxon>
        <taxon>Sordariomycetes</taxon>
        <taxon>Hypocreomycetidae</taxon>
        <taxon>Hypocreales</taxon>
        <taxon>Hypocreaceae</taxon>
        <taxon>Trichoderma</taxon>
    </lineage>
</organism>
<feature type="transmembrane region" description="Helical" evidence="6">
    <location>
        <begin position="146"/>
        <end position="170"/>
    </location>
</feature>
<dbReference type="OMA" id="RTVFWMA"/>
<accession>A0A0F9X4V1</accession>
<evidence type="ECO:0000259" key="7">
    <source>
        <dbReference type="PROSITE" id="PS50850"/>
    </source>
</evidence>
<evidence type="ECO:0000313" key="8">
    <source>
        <dbReference type="EMBL" id="KKP00236.1"/>
    </source>
</evidence>
<name>A0A0F9X4V1_TRIHA</name>
<feature type="transmembrane region" description="Helical" evidence="6">
    <location>
        <begin position="21"/>
        <end position="47"/>
    </location>
</feature>
<evidence type="ECO:0000313" key="9">
    <source>
        <dbReference type="Proteomes" id="UP000034112"/>
    </source>
</evidence>
<evidence type="ECO:0000256" key="3">
    <source>
        <dbReference type="ARBA" id="ARBA00022692"/>
    </source>
</evidence>
<gene>
    <name evidence="8" type="ORF">THAR02_07649</name>
</gene>
<evidence type="ECO:0000256" key="4">
    <source>
        <dbReference type="ARBA" id="ARBA00022989"/>
    </source>
</evidence>
<feature type="transmembrane region" description="Helical" evidence="6">
    <location>
        <begin position="87"/>
        <end position="107"/>
    </location>
</feature>
<dbReference type="AlphaFoldDB" id="A0A0F9X4V1"/>
<dbReference type="Proteomes" id="UP000034112">
    <property type="component" value="Unassembled WGS sequence"/>
</dbReference>
<evidence type="ECO:0000256" key="2">
    <source>
        <dbReference type="ARBA" id="ARBA00007520"/>
    </source>
</evidence>